<dbReference type="Proteomes" id="UP001549799">
    <property type="component" value="Unassembled WGS sequence"/>
</dbReference>
<evidence type="ECO:0000313" key="2">
    <source>
        <dbReference type="EMBL" id="MET6991714.1"/>
    </source>
</evidence>
<comment type="caution">
    <text evidence="2">The sequence shown here is derived from an EMBL/GenBank/DDBJ whole genome shotgun (WGS) entry which is preliminary data.</text>
</comment>
<keyword evidence="1" id="KW-1133">Transmembrane helix</keyword>
<feature type="transmembrane region" description="Helical" evidence="1">
    <location>
        <begin position="38"/>
        <end position="61"/>
    </location>
</feature>
<sequence length="139" mass="15664">MKGYFNTLLYAVTIYLANAYIWNYFSKKRGSGVFTLRNMVIGFCSNIVISIVAILLVRIVANVGFGNMPISSFLAAENGSFYYVAFLIALLSTLIFCAFFYYKYRQENNVKEQKIIAGTASAKFDALKNQLDPHFCSIV</sequence>
<feature type="transmembrane region" description="Helical" evidence="1">
    <location>
        <begin position="6"/>
        <end position="26"/>
    </location>
</feature>
<evidence type="ECO:0008006" key="4">
    <source>
        <dbReference type="Google" id="ProtNLM"/>
    </source>
</evidence>
<reference evidence="2 3" key="1">
    <citation type="submission" date="2024-07" db="EMBL/GenBank/DDBJ databases">
        <title>The genome sequence of type strain Sediminicola arcticus GDMCC 1.2805.</title>
        <authorList>
            <person name="Liu Y."/>
        </authorList>
    </citation>
    <scope>NUCLEOTIDE SEQUENCE [LARGE SCALE GENOMIC DNA]</scope>
    <source>
        <strain evidence="2 3">GDMCC 1.2805</strain>
    </source>
</reference>
<evidence type="ECO:0000313" key="3">
    <source>
        <dbReference type="Proteomes" id="UP001549799"/>
    </source>
</evidence>
<dbReference type="RefSeq" id="WP_354616259.1">
    <property type="nucleotide sequence ID" value="NZ_JBEXAE010000007.1"/>
</dbReference>
<evidence type="ECO:0000256" key="1">
    <source>
        <dbReference type="SAM" id="Phobius"/>
    </source>
</evidence>
<proteinExistence type="predicted"/>
<name>A0ABV2SX42_9FLAO</name>
<keyword evidence="1" id="KW-0812">Transmembrane</keyword>
<gene>
    <name evidence="2" type="ORF">ABXZ36_13760</name>
</gene>
<keyword evidence="3" id="KW-1185">Reference proteome</keyword>
<feature type="transmembrane region" description="Helical" evidence="1">
    <location>
        <begin position="81"/>
        <end position="102"/>
    </location>
</feature>
<keyword evidence="1" id="KW-0472">Membrane</keyword>
<protein>
    <recommendedName>
        <fullName evidence="4">Histidine kinase</fullName>
    </recommendedName>
</protein>
<dbReference type="EMBL" id="JBEXAE010000007">
    <property type="protein sequence ID" value="MET6991714.1"/>
    <property type="molecule type" value="Genomic_DNA"/>
</dbReference>
<accession>A0ABV2SX42</accession>
<organism evidence="2 3">
    <name type="scientific">Sediminicola arcticus</name>
    <dbReference type="NCBI Taxonomy" id="1574308"/>
    <lineage>
        <taxon>Bacteria</taxon>
        <taxon>Pseudomonadati</taxon>
        <taxon>Bacteroidota</taxon>
        <taxon>Flavobacteriia</taxon>
        <taxon>Flavobacteriales</taxon>
        <taxon>Flavobacteriaceae</taxon>
        <taxon>Sediminicola</taxon>
    </lineage>
</organism>